<dbReference type="PROSITE" id="PS51030">
    <property type="entry name" value="NUCLEAR_REC_DBD_2"/>
    <property type="match status" value="1"/>
</dbReference>
<keyword evidence="3 11" id="KW-0479">Metal-binding</keyword>
<dbReference type="Pfam" id="PF00104">
    <property type="entry name" value="Hormone_recep"/>
    <property type="match status" value="1"/>
</dbReference>
<comment type="subcellular location">
    <subcellularLocation>
        <location evidence="1 11">Nucleus</location>
    </subcellularLocation>
</comment>
<comment type="caution">
    <text evidence="14">The sequence shown here is derived from an EMBL/GenBank/DDBJ whole genome shotgun (WGS) entry which is preliminary data.</text>
</comment>
<keyword evidence="10 11" id="KW-0539">Nucleus</keyword>
<feature type="domain" description="Nuclear receptor" evidence="12">
    <location>
        <begin position="5"/>
        <end position="81"/>
    </location>
</feature>
<dbReference type="InterPro" id="IPR049636">
    <property type="entry name" value="HNF4-like_DBD"/>
</dbReference>
<keyword evidence="15" id="KW-1185">Reference proteome</keyword>
<dbReference type="InterPro" id="IPR013088">
    <property type="entry name" value="Znf_NHR/GATA"/>
</dbReference>
<evidence type="ECO:0000256" key="7">
    <source>
        <dbReference type="ARBA" id="ARBA00023125"/>
    </source>
</evidence>
<evidence type="ECO:0000256" key="3">
    <source>
        <dbReference type="ARBA" id="ARBA00022723"/>
    </source>
</evidence>
<dbReference type="CDD" id="cd06960">
    <property type="entry name" value="NR_DBD_HNF4A"/>
    <property type="match status" value="1"/>
</dbReference>
<evidence type="ECO:0000313" key="14">
    <source>
        <dbReference type="EMBL" id="KAK6759537.1"/>
    </source>
</evidence>
<evidence type="ECO:0000256" key="1">
    <source>
        <dbReference type="ARBA" id="ARBA00004123"/>
    </source>
</evidence>
<proteinExistence type="inferred from homology"/>
<dbReference type="InterPro" id="IPR001628">
    <property type="entry name" value="Znf_hrmn_rcpt"/>
</dbReference>
<dbReference type="Gene3D" id="3.30.50.10">
    <property type="entry name" value="Erythroid Transcription Factor GATA-1, subunit A"/>
    <property type="match status" value="1"/>
</dbReference>
<protein>
    <recommendedName>
        <fullName evidence="16">Zinc finger, C4 type</fullName>
    </recommendedName>
</protein>
<feature type="domain" description="NR LBD" evidence="13">
    <location>
        <begin position="176"/>
        <end position="422"/>
    </location>
</feature>
<sequence length="426" mass="48562">MSTAGRCCRVCCDRSDGAHFGIDSCRACAAFFRRSIAMKKKYICRQGSNTCDISKSVRCICRKCRLEKCLLAGMLPESVQNKRDHIVPRIPDDEEIESQKYSHLVTVSPSDTEIVQRSTQSAFQIVPQVTQPLPILRVPAIEGCSSPTSSQTEIPHVLMKITQNYRQLCAVRKSTELSMNGSTLRRMFEDSTRRTDLLMGSTQKTSNIYRAQMPALADFVNTSFDEFAALAQEEKWCVFQSFFVMSFAMDVMYRTYRLVPPELYPTMNIVTETTFMDANDMIAFFSDAPGSKLSREELARLMKECLNDQLRLKVLKLMKALQITEHEYSALIALALWSTHIKDSTDAVERVACGARAKIFEELHLLYKMNGTDNYSVRFGELIMLNGLLQMATCKFREDIELFNLFDLFEGDSFLYDIVKRCKLAK</sequence>
<keyword evidence="7 11" id="KW-0238">DNA-binding</keyword>
<keyword evidence="8 11" id="KW-0804">Transcription</keyword>
<dbReference type="SMART" id="SM00399">
    <property type="entry name" value="ZnF_C4"/>
    <property type="match status" value="1"/>
</dbReference>
<keyword evidence="9 11" id="KW-0675">Receptor</keyword>
<accession>A0ABR1EA16</accession>
<organism evidence="14 15">
    <name type="scientific">Necator americanus</name>
    <name type="common">Human hookworm</name>
    <dbReference type="NCBI Taxonomy" id="51031"/>
    <lineage>
        <taxon>Eukaryota</taxon>
        <taxon>Metazoa</taxon>
        <taxon>Ecdysozoa</taxon>
        <taxon>Nematoda</taxon>
        <taxon>Chromadorea</taxon>
        <taxon>Rhabditida</taxon>
        <taxon>Rhabditina</taxon>
        <taxon>Rhabditomorpha</taxon>
        <taxon>Strongyloidea</taxon>
        <taxon>Ancylostomatidae</taxon>
        <taxon>Bunostominae</taxon>
        <taxon>Necator</taxon>
    </lineage>
</organism>
<dbReference type="Proteomes" id="UP001303046">
    <property type="component" value="Unassembled WGS sequence"/>
</dbReference>
<dbReference type="PROSITE" id="PS51843">
    <property type="entry name" value="NR_LBD"/>
    <property type="match status" value="1"/>
</dbReference>
<comment type="similarity">
    <text evidence="2 11">Belongs to the nuclear hormone receptor family.</text>
</comment>
<evidence type="ECO:0000256" key="6">
    <source>
        <dbReference type="ARBA" id="ARBA00023015"/>
    </source>
</evidence>
<evidence type="ECO:0000256" key="2">
    <source>
        <dbReference type="ARBA" id="ARBA00005993"/>
    </source>
</evidence>
<dbReference type="PROSITE" id="PS00031">
    <property type="entry name" value="NUCLEAR_REC_DBD_1"/>
    <property type="match status" value="1"/>
</dbReference>
<gene>
    <name evidence="14" type="primary">Necator_chrX.g21402</name>
    <name evidence="14" type="ORF">RB195_021241</name>
</gene>
<evidence type="ECO:0000256" key="5">
    <source>
        <dbReference type="ARBA" id="ARBA00022833"/>
    </source>
</evidence>
<evidence type="ECO:0000256" key="8">
    <source>
        <dbReference type="ARBA" id="ARBA00023163"/>
    </source>
</evidence>
<evidence type="ECO:0000313" key="15">
    <source>
        <dbReference type="Proteomes" id="UP001303046"/>
    </source>
</evidence>
<dbReference type="PANTHER" id="PTHR46011:SF6">
    <property type="entry name" value="HIGH ZINC ACTIVATED NUCLEAR RECEPTOR PROTEIN"/>
    <property type="match status" value="1"/>
</dbReference>
<dbReference type="InterPro" id="IPR000536">
    <property type="entry name" value="Nucl_hrmn_rcpt_lig-bd"/>
</dbReference>
<keyword evidence="6 11" id="KW-0805">Transcription regulation</keyword>
<dbReference type="EMBL" id="JAVFWL010000006">
    <property type="protein sequence ID" value="KAK6759537.1"/>
    <property type="molecule type" value="Genomic_DNA"/>
</dbReference>
<evidence type="ECO:0000259" key="13">
    <source>
        <dbReference type="PROSITE" id="PS51843"/>
    </source>
</evidence>
<dbReference type="SUPFAM" id="SSF48508">
    <property type="entry name" value="Nuclear receptor ligand-binding domain"/>
    <property type="match status" value="1"/>
</dbReference>
<dbReference type="InterPro" id="IPR035500">
    <property type="entry name" value="NHR-like_dom_sf"/>
</dbReference>
<evidence type="ECO:0008006" key="16">
    <source>
        <dbReference type="Google" id="ProtNLM"/>
    </source>
</evidence>
<dbReference type="SMART" id="SM00430">
    <property type="entry name" value="HOLI"/>
    <property type="match status" value="1"/>
</dbReference>
<dbReference type="PANTHER" id="PTHR46011">
    <property type="entry name" value="NUCLEAR HORMONE RECEPTOR FAMILY MEMBER NHR-86-RELATED"/>
    <property type="match status" value="1"/>
</dbReference>
<evidence type="ECO:0000259" key="12">
    <source>
        <dbReference type="PROSITE" id="PS51030"/>
    </source>
</evidence>
<name>A0ABR1EA16_NECAM</name>
<dbReference type="Gene3D" id="1.10.565.10">
    <property type="entry name" value="Retinoid X Receptor"/>
    <property type="match status" value="1"/>
</dbReference>
<evidence type="ECO:0000256" key="11">
    <source>
        <dbReference type="RuleBase" id="RU004334"/>
    </source>
</evidence>
<keyword evidence="5 11" id="KW-0862">Zinc</keyword>
<dbReference type="PRINTS" id="PR00047">
    <property type="entry name" value="STROIDFINGER"/>
</dbReference>
<evidence type="ECO:0000256" key="9">
    <source>
        <dbReference type="ARBA" id="ARBA00023170"/>
    </source>
</evidence>
<dbReference type="SUPFAM" id="SSF57716">
    <property type="entry name" value="Glucocorticoid receptor-like (DNA-binding domain)"/>
    <property type="match status" value="1"/>
</dbReference>
<reference evidence="14 15" key="1">
    <citation type="submission" date="2023-08" db="EMBL/GenBank/DDBJ databases">
        <title>A Necator americanus chromosomal reference genome.</title>
        <authorList>
            <person name="Ilik V."/>
            <person name="Petrzelkova K.J."/>
            <person name="Pardy F."/>
            <person name="Fuh T."/>
            <person name="Niatou-Singa F.S."/>
            <person name="Gouil Q."/>
            <person name="Baker L."/>
            <person name="Ritchie M.E."/>
            <person name="Jex A.R."/>
            <person name="Gazzola D."/>
            <person name="Li H."/>
            <person name="Toshio Fujiwara R."/>
            <person name="Zhan B."/>
            <person name="Aroian R.V."/>
            <person name="Pafco B."/>
            <person name="Schwarz E.M."/>
        </authorList>
    </citation>
    <scope>NUCLEOTIDE SEQUENCE [LARGE SCALE GENOMIC DNA]</scope>
    <source>
        <strain evidence="14 15">Aroian</strain>
        <tissue evidence="14">Whole animal</tissue>
    </source>
</reference>
<dbReference type="Pfam" id="PF00105">
    <property type="entry name" value="zf-C4"/>
    <property type="match status" value="1"/>
</dbReference>
<evidence type="ECO:0000256" key="4">
    <source>
        <dbReference type="ARBA" id="ARBA00022771"/>
    </source>
</evidence>
<evidence type="ECO:0000256" key="10">
    <source>
        <dbReference type="ARBA" id="ARBA00023242"/>
    </source>
</evidence>
<keyword evidence="4 11" id="KW-0863">Zinc-finger</keyword>